<feature type="region of interest" description="Disordered" evidence="1">
    <location>
        <begin position="1"/>
        <end position="97"/>
    </location>
</feature>
<reference evidence="3" key="1">
    <citation type="journal article" date="2019" name="Int. J. Syst. Evol. Microbiol.">
        <title>The Global Catalogue of Microorganisms (GCM) 10K type strain sequencing project: providing services to taxonomists for standard genome sequencing and annotation.</title>
        <authorList>
            <consortium name="The Broad Institute Genomics Platform"/>
            <consortium name="The Broad Institute Genome Sequencing Center for Infectious Disease"/>
            <person name="Wu L."/>
            <person name="Ma J."/>
        </authorList>
    </citation>
    <scope>NUCLEOTIDE SEQUENCE [LARGE SCALE GENOMIC DNA]</scope>
    <source>
        <strain evidence="3">CGMCC 4.7645</strain>
    </source>
</reference>
<feature type="compositionally biased region" description="Gly residues" evidence="1">
    <location>
        <begin position="138"/>
        <end position="153"/>
    </location>
</feature>
<keyword evidence="3" id="KW-1185">Reference proteome</keyword>
<accession>A0ABW5FZB4</accession>
<sequence length="215" mass="20198">MTESAGLPPRSASPFAATGDAAEDAGGDGSADDEGVVEDTDEVRGGVGSPVGKGVLSASGDGAEARDDGVGSVARGTVTCGAAGRGSTGVVTEDGPCRTPLVTCDAGAGCAGTAGRGGALAGVAPFREDSACGRSGFTDGGDGASARGRSGGTDGEDDGSAGGRSEVTGGDDGSVRGRSELTDGGDDRAGPPRAGTPAVVDGTEDAVGTGRCVTS</sequence>
<dbReference type="Proteomes" id="UP001597417">
    <property type="component" value="Unassembled WGS sequence"/>
</dbReference>
<comment type="caution">
    <text evidence="2">The sequence shown here is derived from an EMBL/GenBank/DDBJ whole genome shotgun (WGS) entry which is preliminary data.</text>
</comment>
<evidence type="ECO:0000313" key="3">
    <source>
        <dbReference type="Proteomes" id="UP001597417"/>
    </source>
</evidence>
<evidence type="ECO:0000313" key="2">
    <source>
        <dbReference type="EMBL" id="MFD2419620.1"/>
    </source>
</evidence>
<dbReference type="RefSeq" id="WP_378267646.1">
    <property type="nucleotide sequence ID" value="NZ_JBHUKR010000013.1"/>
</dbReference>
<feature type="region of interest" description="Disordered" evidence="1">
    <location>
        <begin position="129"/>
        <end position="215"/>
    </location>
</feature>
<feature type="compositionally biased region" description="Basic and acidic residues" evidence="1">
    <location>
        <begin position="173"/>
        <end position="190"/>
    </location>
</feature>
<dbReference type="EMBL" id="JBHUKR010000013">
    <property type="protein sequence ID" value="MFD2419620.1"/>
    <property type="molecule type" value="Genomic_DNA"/>
</dbReference>
<gene>
    <name evidence="2" type="ORF">ACFSXZ_25150</name>
</gene>
<feature type="compositionally biased region" description="Acidic residues" evidence="1">
    <location>
        <begin position="21"/>
        <end position="41"/>
    </location>
</feature>
<organism evidence="2 3">
    <name type="scientific">Amycolatopsis pigmentata</name>
    <dbReference type="NCBI Taxonomy" id="450801"/>
    <lineage>
        <taxon>Bacteria</taxon>
        <taxon>Bacillati</taxon>
        <taxon>Actinomycetota</taxon>
        <taxon>Actinomycetes</taxon>
        <taxon>Pseudonocardiales</taxon>
        <taxon>Pseudonocardiaceae</taxon>
        <taxon>Amycolatopsis</taxon>
    </lineage>
</organism>
<name>A0ABW5FZB4_9PSEU</name>
<evidence type="ECO:0000256" key="1">
    <source>
        <dbReference type="SAM" id="MobiDB-lite"/>
    </source>
</evidence>
<proteinExistence type="predicted"/>
<protein>
    <submittedName>
        <fullName evidence="2">Uncharacterized protein</fullName>
    </submittedName>
</protein>